<protein>
    <submittedName>
        <fullName evidence="3">Putative ph domain-containing protein</fullName>
    </submittedName>
</protein>
<reference evidence="3 4" key="1">
    <citation type="journal article" date="2018" name="BMC Genomics">
        <title>Comparative genome analyses reveal sequence features reflecting distinct modes of host-adaptation between dicot and monocot powdery mildew.</title>
        <authorList>
            <person name="Wu Y."/>
            <person name="Ma X."/>
            <person name="Pan Z."/>
            <person name="Kale S.D."/>
            <person name="Song Y."/>
            <person name="King H."/>
            <person name="Zhang Q."/>
            <person name="Presley C."/>
            <person name="Deng X."/>
            <person name="Wei C.I."/>
            <person name="Xiao S."/>
        </authorList>
    </citation>
    <scope>NUCLEOTIDE SEQUENCE [LARGE SCALE GENOMIC DNA]</scope>
    <source>
        <strain evidence="3">UCSC1</strain>
    </source>
</reference>
<proteinExistence type="predicted"/>
<feature type="transmembrane region" description="Helical" evidence="2">
    <location>
        <begin position="130"/>
        <end position="154"/>
    </location>
</feature>
<comment type="caution">
    <text evidence="3">The sequence shown here is derived from an EMBL/GenBank/DDBJ whole genome shotgun (WGS) entry which is preliminary data.</text>
</comment>
<dbReference type="InterPro" id="IPR025187">
    <property type="entry name" value="DUF4112"/>
</dbReference>
<dbReference type="PANTHER" id="PTHR35519:SF2">
    <property type="entry name" value="PH DOMAIN PROTEIN"/>
    <property type="match status" value="1"/>
</dbReference>
<dbReference type="EMBL" id="MCBR01001425">
    <property type="protein sequence ID" value="RKF82511.1"/>
    <property type="molecule type" value="Genomic_DNA"/>
</dbReference>
<organism evidence="3 4">
    <name type="scientific">Golovinomyces cichoracearum</name>
    <dbReference type="NCBI Taxonomy" id="62708"/>
    <lineage>
        <taxon>Eukaryota</taxon>
        <taxon>Fungi</taxon>
        <taxon>Dikarya</taxon>
        <taxon>Ascomycota</taxon>
        <taxon>Pezizomycotina</taxon>
        <taxon>Leotiomycetes</taxon>
        <taxon>Erysiphales</taxon>
        <taxon>Erysiphaceae</taxon>
        <taxon>Golovinomyces</taxon>
    </lineage>
</organism>
<keyword evidence="2" id="KW-1133">Transmembrane helix</keyword>
<evidence type="ECO:0000313" key="4">
    <source>
        <dbReference type="Proteomes" id="UP000285405"/>
    </source>
</evidence>
<gene>
    <name evidence="3" type="ORF">GcC1_014005</name>
</gene>
<dbReference type="Pfam" id="PF13430">
    <property type="entry name" value="DUF4112"/>
    <property type="match status" value="1"/>
</dbReference>
<feature type="region of interest" description="Disordered" evidence="1">
    <location>
        <begin position="179"/>
        <end position="205"/>
    </location>
</feature>
<dbReference type="AlphaFoldDB" id="A0A420J6U9"/>
<evidence type="ECO:0000256" key="2">
    <source>
        <dbReference type="SAM" id="Phobius"/>
    </source>
</evidence>
<dbReference type="PANTHER" id="PTHR35519">
    <property type="entry name" value="MEMBRANE PROTEINS"/>
    <property type="match status" value="1"/>
</dbReference>
<feature type="transmembrane region" description="Helical" evidence="2">
    <location>
        <begin position="79"/>
        <end position="100"/>
    </location>
</feature>
<feature type="compositionally biased region" description="Polar residues" evidence="1">
    <location>
        <begin position="179"/>
        <end position="189"/>
    </location>
</feature>
<keyword evidence="2" id="KW-0472">Membrane</keyword>
<evidence type="ECO:0000313" key="3">
    <source>
        <dbReference type="EMBL" id="RKF82511.1"/>
    </source>
</evidence>
<feature type="region of interest" description="Disordered" evidence="1">
    <location>
        <begin position="33"/>
        <end position="54"/>
    </location>
</feature>
<evidence type="ECO:0000256" key="1">
    <source>
        <dbReference type="SAM" id="MobiDB-lite"/>
    </source>
</evidence>
<accession>A0A420J6U9</accession>
<sequence length="205" mass="22964">MASLLAKIISKKILRESLENKFGQEDPHFETVPATRLDGTPSKSRVKKRPKALPPGISSHDAKILTKVKRRAYRLDMCLFNFCGIRFGWSSVIGLIPAFGDILDTFMALMVYRTCQQVEGGLPNSLKMKMMINIVVDFVVGLVPFLGDIADALFRANTKNAILLEHHLRDKGVRNLENQNQLPLSSGPTGNEHFGRQETKRSRTT</sequence>
<keyword evidence="2" id="KW-0812">Transmembrane</keyword>
<name>A0A420J6U9_9PEZI</name>
<feature type="compositionally biased region" description="Basic and acidic residues" evidence="1">
    <location>
        <begin position="193"/>
        <end position="205"/>
    </location>
</feature>
<dbReference type="Proteomes" id="UP000285405">
    <property type="component" value="Unassembled WGS sequence"/>
</dbReference>
<dbReference type="OrthoDB" id="2103474at2759"/>